<evidence type="ECO:0000313" key="2">
    <source>
        <dbReference type="Proteomes" id="UP000054928"/>
    </source>
</evidence>
<proteinExistence type="predicted"/>
<protein>
    <submittedName>
        <fullName evidence="1">Uncharacterized protein</fullName>
    </submittedName>
</protein>
<dbReference type="AlphaFoldDB" id="A0A0P1B181"/>
<keyword evidence="2" id="KW-1185">Reference proteome</keyword>
<dbReference type="Proteomes" id="UP000054928">
    <property type="component" value="Unassembled WGS sequence"/>
</dbReference>
<dbReference type="GeneID" id="36398789"/>
<organism evidence="1 2">
    <name type="scientific">Plasmopara halstedii</name>
    <name type="common">Downy mildew of sunflower</name>
    <dbReference type="NCBI Taxonomy" id="4781"/>
    <lineage>
        <taxon>Eukaryota</taxon>
        <taxon>Sar</taxon>
        <taxon>Stramenopiles</taxon>
        <taxon>Oomycota</taxon>
        <taxon>Peronosporomycetes</taxon>
        <taxon>Peronosporales</taxon>
        <taxon>Peronosporaceae</taxon>
        <taxon>Plasmopara</taxon>
    </lineage>
</organism>
<dbReference type="RefSeq" id="XP_024583442.1">
    <property type="nucleotide sequence ID" value="XM_024717999.1"/>
</dbReference>
<accession>A0A0P1B181</accession>
<name>A0A0P1B181_PLAHL</name>
<evidence type="ECO:0000313" key="1">
    <source>
        <dbReference type="EMBL" id="CEG47073.1"/>
    </source>
</evidence>
<dbReference type="EMBL" id="CCYD01002371">
    <property type="protein sequence ID" value="CEG47073.1"/>
    <property type="molecule type" value="Genomic_DNA"/>
</dbReference>
<sequence>MISSTRGRAEILTTLGLPRSLRTTIDFEPSVLLNRDKYNLYIHERSCYKVGLQLQQL</sequence>
<reference evidence="2" key="1">
    <citation type="submission" date="2014-09" db="EMBL/GenBank/DDBJ databases">
        <authorList>
            <person name="Sharma Rahul"/>
            <person name="Thines Marco"/>
        </authorList>
    </citation>
    <scope>NUCLEOTIDE SEQUENCE [LARGE SCALE GENOMIC DNA]</scope>
</reference>